<gene>
    <name evidence="2" type="ORF">ABOD76_04995</name>
</gene>
<reference evidence="2" key="1">
    <citation type="submission" date="2024-06" db="EMBL/GenBank/DDBJ databases">
        <title>Draft Genome Sequence of Deinococcus sonorensis Type Strain KR-87, a Biofilm Producing Representative of the Genus Deinococcus.</title>
        <authorList>
            <person name="Boren L.S."/>
            <person name="Grosso R.A."/>
            <person name="Hugenberg-Cox A.N."/>
            <person name="Hill J.T.E."/>
            <person name="Albert C.M."/>
            <person name="Tuohy J.M."/>
        </authorList>
    </citation>
    <scope>NUCLEOTIDE SEQUENCE</scope>
    <source>
        <strain evidence="2">KR-87</strain>
        <plasmid evidence="2">pDson03</plasmid>
    </source>
</reference>
<protein>
    <submittedName>
        <fullName evidence="2">DUF2975 domain-containing protein</fullName>
    </submittedName>
</protein>
<evidence type="ECO:0000313" key="2">
    <source>
        <dbReference type="EMBL" id="XBV84046.1"/>
    </source>
</evidence>
<sequence length="159" mass="17921">MQIQRWAVLLLRVSLVTLFVVLLLLQTFSFPGQFAFMAQQHPQSAHLRWPLTFVFAFWILCAQVVLFAIWKLLALIGANRIFTSVSMTWVDVIVRAIAAAWIILAGVLLYVGLHADDPGLPLLLFTWFIGVTVLGLLMIVMRALLRQATALQTDMDEVI</sequence>
<proteinExistence type="predicted"/>
<organism evidence="2">
    <name type="scientific">Deinococcus sonorensis KR-87</name>
    <dbReference type="NCBI Taxonomy" id="694439"/>
    <lineage>
        <taxon>Bacteria</taxon>
        <taxon>Thermotogati</taxon>
        <taxon>Deinococcota</taxon>
        <taxon>Deinococci</taxon>
        <taxon>Deinococcales</taxon>
        <taxon>Deinococcaceae</taxon>
        <taxon>Deinococcus</taxon>
    </lineage>
</organism>
<dbReference type="Pfam" id="PF11188">
    <property type="entry name" value="DUF2975"/>
    <property type="match status" value="1"/>
</dbReference>
<feature type="transmembrane region" description="Helical" evidence="1">
    <location>
        <begin position="53"/>
        <end position="76"/>
    </location>
</feature>
<accession>A0AAU7U6F0</accession>
<dbReference type="InterPro" id="IPR021354">
    <property type="entry name" value="DUF2975"/>
</dbReference>
<feature type="transmembrane region" description="Helical" evidence="1">
    <location>
        <begin position="88"/>
        <end position="112"/>
    </location>
</feature>
<keyword evidence="1" id="KW-0472">Membrane</keyword>
<dbReference type="KEGG" id="dsc:ABOD76_04995"/>
<name>A0AAU7U6F0_9DEIO</name>
<keyword evidence="1" id="KW-0812">Transmembrane</keyword>
<dbReference type="EMBL" id="CP158298">
    <property type="protein sequence ID" value="XBV84046.1"/>
    <property type="molecule type" value="Genomic_DNA"/>
</dbReference>
<geneLocation type="plasmid" evidence="2">
    <name>pDson03</name>
</geneLocation>
<dbReference type="AlphaFoldDB" id="A0AAU7U6F0"/>
<keyword evidence="2" id="KW-0614">Plasmid</keyword>
<evidence type="ECO:0000256" key="1">
    <source>
        <dbReference type="SAM" id="Phobius"/>
    </source>
</evidence>
<dbReference type="RefSeq" id="WP_350242026.1">
    <property type="nucleotide sequence ID" value="NZ_CP158298.1"/>
</dbReference>
<keyword evidence="1" id="KW-1133">Transmembrane helix</keyword>
<feature type="transmembrane region" description="Helical" evidence="1">
    <location>
        <begin position="124"/>
        <end position="145"/>
    </location>
</feature>